<dbReference type="Proteomes" id="UP000019140">
    <property type="component" value="Unassembled WGS sequence"/>
</dbReference>
<name>W4M9A2_9BACT</name>
<protein>
    <recommendedName>
        <fullName evidence="2">Tyrosine specific protein phosphatases domain-containing protein</fullName>
    </recommendedName>
</protein>
<dbReference type="EMBL" id="AZHX01000610">
    <property type="protein sequence ID" value="ETX06760.1"/>
    <property type="molecule type" value="Genomic_DNA"/>
</dbReference>
<dbReference type="InterPro" id="IPR057023">
    <property type="entry name" value="PTP-SAK"/>
</dbReference>
<dbReference type="PROSITE" id="PS50056">
    <property type="entry name" value="TYR_PHOSPHATASE_2"/>
    <property type="match status" value="1"/>
</dbReference>
<feature type="domain" description="Tyrosine specific protein phosphatases" evidence="2">
    <location>
        <begin position="99"/>
        <end position="159"/>
    </location>
</feature>
<evidence type="ECO:0000259" key="2">
    <source>
        <dbReference type="PROSITE" id="PS50056"/>
    </source>
</evidence>
<keyword evidence="4" id="KW-1185">Reference proteome</keyword>
<evidence type="ECO:0000256" key="1">
    <source>
        <dbReference type="ARBA" id="ARBA00022801"/>
    </source>
</evidence>
<accession>W4M9A2</accession>
<dbReference type="HOGENOM" id="CLU_115701_0_0_7"/>
<dbReference type="Pfam" id="PF22784">
    <property type="entry name" value="PTP-SAK"/>
    <property type="match status" value="1"/>
</dbReference>
<comment type="caution">
    <text evidence="3">The sequence shown here is derived from an EMBL/GenBank/DDBJ whole genome shotgun (WGS) entry which is preliminary data.</text>
</comment>
<reference evidence="3 4" key="1">
    <citation type="journal article" date="2014" name="Nature">
        <title>An environmental bacterial taxon with a large and distinct metabolic repertoire.</title>
        <authorList>
            <person name="Wilson M.C."/>
            <person name="Mori T."/>
            <person name="Ruckert C."/>
            <person name="Uria A.R."/>
            <person name="Helf M.J."/>
            <person name="Takada K."/>
            <person name="Gernert C."/>
            <person name="Steffens U.A."/>
            <person name="Heycke N."/>
            <person name="Schmitt S."/>
            <person name="Rinke C."/>
            <person name="Helfrich E.J."/>
            <person name="Brachmann A.O."/>
            <person name="Gurgui C."/>
            <person name="Wakimoto T."/>
            <person name="Kracht M."/>
            <person name="Crusemann M."/>
            <person name="Hentschel U."/>
            <person name="Abe I."/>
            <person name="Matsunaga S."/>
            <person name="Kalinowski J."/>
            <person name="Takeyama H."/>
            <person name="Piel J."/>
        </authorList>
    </citation>
    <scope>NUCLEOTIDE SEQUENCE [LARGE SCALE GENOMIC DNA]</scope>
    <source>
        <strain evidence="4">TSY2</strain>
    </source>
</reference>
<evidence type="ECO:0000313" key="4">
    <source>
        <dbReference type="Proteomes" id="UP000019140"/>
    </source>
</evidence>
<keyword evidence="1" id="KW-0378">Hydrolase</keyword>
<dbReference type="SUPFAM" id="SSF52799">
    <property type="entry name" value="(Phosphotyrosine protein) phosphatases II"/>
    <property type="match status" value="1"/>
</dbReference>
<dbReference type="InterPro" id="IPR029021">
    <property type="entry name" value="Prot-tyrosine_phosphatase-like"/>
</dbReference>
<organism evidence="3 4">
    <name type="scientific">Candidatus Entotheonella gemina</name>
    <dbReference type="NCBI Taxonomy" id="1429439"/>
    <lineage>
        <taxon>Bacteria</taxon>
        <taxon>Pseudomonadati</taxon>
        <taxon>Nitrospinota/Tectimicrobiota group</taxon>
        <taxon>Candidatus Tectimicrobiota</taxon>
        <taxon>Candidatus Entotheonellia</taxon>
        <taxon>Candidatus Entotheonellales</taxon>
        <taxon>Candidatus Entotheonellaceae</taxon>
        <taxon>Candidatus Entotheonella</taxon>
    </lineage>
</organism>
<dbReference type="PROSITE" id="PS00383">
    <property type="entry name" value="TYR_PHOSPHATASE_1"/>
    <property type="match status" value="1"/>
</dbReference>
<dbReference type="AlphaFoldDB" id="W4M9A2"/>
<sequence length="177" mass="18965">MTSDGNTGLLTPADMPPIPGLLMPYAFYWVLRQPAPLAGMPYPSPRTPWTALAEAGFAHVVCLNEAPPAYDPAPLNILHAVELEDLVFGDPPGAPEREEALIRNAVTVALGVLEAGEGVVVHCYGGRGRTGTVLGAMLRALGYASAEICDYLDRLHKARGKTGWPEAVWQAEMVGWF</sequence>
<evidence type="ECO:0000313" key="3">
    <source>
        <dbReference type="EMBL" id="ETX06760.1"/>
    </source>
</evidence>
<gene>
    <name evidence="3" type="ORF">ETSY2_15205</name>
</gene>
<dbReference type="InterPro" id="IPR000387">
    <property type="entry name" value="Tyr_Pase_dom"/>
</dbReference>
<dbReference type="Gene3D" id="3.90.190.10">
    <property type="entry name" value="Protein tyrosine phosphatase superfamily"/>
    <property type="match status" value="1"/>
</dbReference>
<dbReference type="GO" id="GO:0016791">
    <property type="term" value="F:phosphatase activity"/>
    <property type="evidence" value="ECO:0007669"/>
    <property type="project" value="UniProtKB-ARBA"/>
</dbReference>
<proteinExistence type="predicted"/>
<dbReference type="InterPro" id="IPR016130">
    <property type="entry name" value="Tyr_Pase_AS"/>
</dbReference>